<comment type="caution">
    <text evidence="3">The sequence shown here is derived from an EMBL/GenBank/DDBJ whole genome shotgun (WGS) entry which is preliminary data.</text>
</comment>
<evidence type="ECO:0000313" key="4">
    <source>
        <dbReference type="Proteomes" id="UP000825935"/>
    </source>
</evidence>
<dbReference type="Pfam" id="PF09995">
    <property type="entry name" value="MPAB_Lcp_cat"/>
    <property type="match status" value="1"/>
</dbReference>
<dbReference type="EMBL" id="CM035429">
    <property type="protein sequence ID" value="KAH7299941.1"/>
    <property type="molecule type" value="Genomic_DNA"/>
</dbReference>
<evidence type="ECO:0000256" key="1">
    <source>
        <dbReference type="SAM" id="Phobius"/>
    </source>
</evidence>
<keyword evidence="1" id="KW-1133">Transmembrane helix</keyword>
<keyword evidence="4" id="KW-1185">Reference proteome</keyword>
<keyword evidence="1" id="KW-0812">Transmembrane</keyword>
<dbReference type="AlphaFoldDB" id="A0A8T2RVM9"/>
<keyword evidence="1" id="KW-0472">Membrane</keyword>
<dbReference type="OMA" id="TLGRHMG"/>
<evidence type="ECO:0000313" key="3">
    <source>
        <dbReference type="EMBL" id="KAH7299941.1"/>
    </source>
</evidence>
<protein>
    <recommendedName>
        <fullName evidence="2">ER-bound oxygenase mpaB/mpaB'/Rubber oxygenase catalytic domain-containing protein</fullName>
    </recommendedName>
</protein>
<feature type="transmembrane region" description="Helical" evidence="1">
    <location>
        <begin position="43"/>
        <end position="65"/>
    </location>
</feature>
<dbReference type="InterPro" id="IPR018713">
    <property type="entry name" value="MPAB/Lcp_cat_dom"/>
</dbReference>
<dbReference type="OrthoDB" id="545169at2759"/>
<feature type="domain" description="ER-bound oxygenase mpaB/mpaB'/Rubber oxygenase catalytic" evidence="2">
    <location>
        <begin position="108"/>
        <end position="251"/>
    </location>
</feature>
<reference evidence="3" key="1">
    <citation type="submission" date="2021-08" db="EMBL/GenBank/DDBJ databases">
        <title>WGS assembly of Ceratopteris richardii.</title>
        <authorList>
            <person name="Marchant D.B."/>
            <person name="Chen G."/>
            <person name="Jenkins J."/>
            <person name="Shu S."/>
            <person name="Leebens-Mack J."/>
            <person name="Grimwood J."/>
            <person name="Schmutz J."/>
            <person name="Soltis P."/>
            <person name="Soltis D."/>
            <person name="Chen Z.-H."/>
        </authorList>
    </citation>
    <scope>NUCLEOTIDE SEQUENCE</scope>
    <source>
        <strain evidence="3">Whitten #5841</strain>
        <tissue evidence="3">Leaf</tissue>
    </source>
</reference>
<sequence length="353" mass="41039">MSLFLIFNVIIFIVVWKLACVILRRGRALRIARLHSLRHRYAILIHMSFVDFPFICKLSLEFGLFRTYSIPSISRILFKSGNFPANSSKRYDDTEILVKELFMHHVDGDRGSIALRRLNFIHSQFKINNADYLYVLSIFVLEPLEWISRYGYRESTEPEKLAMFSVWHDIGVRMGIHEIPSTIEELAAYKEAYEREHMIYSATNKEIAELTMNLLLSEVPTFLWPIARKMAYAFMDDRLRKAMGYPKQPEWLSSLSHTILRLHGYAVRWMPPRPLSRAVLRIPPGCPVQQGACFDPCEIRQLLYQAYKPHHYEDGYRVHAVGAMKPGCLGDPCPGDLLLPLSECENILWDRSL</sequence>
<feature type="transmembrane region" description="Helical" evidence="1">
    <location>
        <begin position="6"/>
        <end position="23"/>
    </location>
</feature>
<dbReference type="GO" id="GO:0016491">
    <property type="term" value="F:oxidoreductase activity"/>
    <property type="evidence" value="ECO:0007669"/>
    <property type="project" value="InterPro"/>
</dbReference>
<evidence type="ECO:0000259" key="2">
    <source>
        <dbReference type="Pfam" id="PF09995"/>
    </source>
</evidence>
<accession>A0A8T2RVM9</accession>
<gene>
    <name evidence="3" type="ORF">KP509_24G037000</name>
</gene>
<dbReference type="PANTHER" id="PTHR36124">
    <property type="match status" value="1"/>
</dbReference>
<name>A0A8T2RVM9_CERRI</name>
<proteinExistence type="predicted"/>
<dbReference type="PANTHER" id="PTHR36124:SF1">
    <property type="entry name" value="ER-BOUND OXYGENASE MPAB_MPAB'_RUBBER OXYGENASE CATALYTIC DOMAIN-CONTAINING PROTEIN"/>
    <property type="match status" value="1"/>
</dbReference>
<dbReference type="Proteomes" id="UP000825935">
    <property type="component" value="Chromosome 24"/>
</dbReference>
<dbReference type="InterPro" id="IPR046366">
    <property type="entry name" value="MPAB"/>
</dbReference>
<organism evidence="3 4">
    <name type="scientific">Ceratopteris richardii</name>
    <name type="common">Triangle waterfern</name>
    <dbReference type="NCBI Taxonomy" id="49495"/>
    <lineage>
        <taxon>Eukaryota</taxon>
        <taxon>Viridiplantae</taxon>
        <taxon>Streptophyta</taxon>
        <taxon>Embryophyta</taxon>
        <taxon>Tracheophyta</taxon>
        <taxon>Polypodiopsida</taxon>
        <taxon>Polypodiidae</taxon>
        <taxon>Polypodiales</taxon>
        <taxon>Pteridineae</taxon>
        <taxon>Pteridaceae</taxon>
        <taxon>Parkerioideae</taxon>
        <taxon>Ceratopteris</taxon>
    </lineage>
</organism>